<dbReference type="InterPro" id="IPR036876">
    <property type="entry name" value="UVR_dom_sf"/>
</dbReference>
<dbReference type="InterPro" id="IPR001943">
    <property type="entry name" value="UVR_dom"/>
</dbReference>
<evidence type="ECO:0000259" key="8">
    <source>
        <dbReference type="PROSITE" id="PS50164"/>
    </source>
</evidence>
<feature type="domain" description="UvrC family homology region profile" evidence="9">
    <location>
        <begin position="266"/>
        <end position="473"/>
    </location>
</feature>
<organism evidence="10 11">
    <name type="scientific">candidate division WOR-3 bacterium RBG_13_43_14</name>
    <dbReference type="NCBI Taxonomy" id="1802590"/>
    <lineage>
        <taxon>Bacteria</taxon>
        <taxon>Bacteria division WOR-3</taxon>
    </lineage>
</organism>
<dbReference type="EMBL" id="MEUM01000015">
    <property type="protein sequence ID" value="OGC43575.1"/>
    <property type="molecule type" value="Genomic_DNA"/>
</dbReference>
<dbReference type="Gene3D" id="3.30.420.340">
    <property type="entry name" value="UvrC, RNAse H endonuclease domain"/>
    <property type="match status" value="1"/>
</dbReference>
<dbReference type="Pfam" id="PF14520">
    <property type="entry name" value="HHH_5"/>
    <property type="match status" value="1"/>
</dbReference>
<evidence type="ECO:0000256" key="6">
    <source>
        <dbReference type="HAMAP-Rule" id="MF_00203"/>
    </source>
</evidence>
<reference evidence="10 11" key="1">
    <citation type="journal article" date="2016" name="Nat. Commun.">
        <title>Thousands of microbial genomes shed light on interconnected biogeochemical processes in an aquifer system.</title>
        <authorList>
            <person name="Anantharaman K."/>
            <person name="Brown C.T."/>
            <person name="Hug L.A."/>
            <person name="Sharon I."/>
            <person name="Castelle C.J."/>
            <person name="Probst A.J."/>
            <person name="Thomas B.C."/>
            <person name="Singh A."/>
            <person name="Wilkins M.J."/>
            <person name="Karaoz U."/>
            <person name="Brodie E.L."/>
            <person name="Williams K.H."/>
            <person name="Hubbard S.S."/>
            <person name="Banfield J.F."/>
        </authorList>
    </citation>
    <scope>NUCLEOTIDE SEQUENCE [LARGE SCALE GENOMIC DNA]</scope>
</reference>
<dbReference type="Proteomes" id="UP000177025">
    <property type="component" value="Unassembled WGS sequence"/>
</dbReference>
<evidence type="ECO:0000313" key="10">
    <source>
        <dbReference type="EMBL" id="OGC43575.1"/>
    </source>
</evidence>
<gene>
    <name evidence="6" type="primary">uvrC</name>
    <name evidence="10" type="ORF">A2Y85_05535</name>
</gene>
<dbReference type="GO" id="GO:0003677">
    <property type="term" value="F:DNA binding"/>
    <property type="evidence" value="ECO:0007669"/>
    <property type="project" value="UniProtKB-UniRule"/>
</dbReference>
<dbReference type="Pfam" id="PF22920">
    <property type="entry name" value="UvrC_RNaseH"/>
    <property type="match status" value="1"/>
</dbReference>
<evidence type="ECO:0000256" key="3">
    <source>
        <dbReference type="ARBA" id="ARBA00022769"/>
    </source>
</evidence>
<dbReference type="InterPro" id="IPR038476">
    <property type="entry name" value="UvrC_RNase_H_dom_sf"/>
</dbReference>
<dbReference type="HAMAP" id="MF_00203">
    <property type="entry name" value="UvrC"/>
    <property type="match status" value="1"/>
</dbReference>
<dbReference type="InterPro" id="IPR004791">
    <property type="entry name" value="UvrC"/>
</dbReference>
<dbReference type="SUPFAM" id="SSF46600">
    <property type="entry name" value="C-terminal UvrC-binding domain of UvrB"/>
    <property type="match status" value="1"/>
</dbReference>
<dbReference type="PROSITE" id="PS50164">
    <property type="entry name" value="GIY_YIG"/>
    <property type="match status" value="1"/>
</dbReference>
<dbReference type="Pfam" id="PF08459">
    <property type="entry name" value="UvrC_RNaseH_dom"/>
    <property type="match status" value="1"/>
</dbReference>
<dbReference type="SUPFAM" id="SSF47781">
    <property type="entry name" value="RuvA domain 2-like"/>
    <property type="match status" value="1"/>
</dbReference>
<dbReference type="GO" id="GO:0009381">
    <property type="term" value="F:excinuclease ABC activity"/>
    <property type="evidence" value="ECO:0007669"/>
    <property type="project" value="UniProtKB-UniRule"/>
</dbReference>
<protein>
    <recommendedName>
        <fullName evidence="6">UvrABC system protein C</fullName>
        <shortName evidence="6">Protein UvrC</shortName>
    </recommendedName>
    <alternativeName>
        <fullName evidence="6">Excinuclease ABC subunit C</fullName>
    </alternativeName>
</protein>
<dbReference type="InterPro" id="IPR010994">
    <property type="entry name" value="RuvA_2-like"/>
</dbReference>
<dbReference type="SMART" id="SM00465">
    <property type="entry name" value="GIYc"/>
    <property type="match status" value="1"/>
</dbReference>
<evidence type="ECO:0000256" key="1">
    <source>
        <dbReference type="ARBA" id="ARBA00022490"/>
    </source>
</evidence>
<dbReference type="GO" id="GO:0006289">
    <property type="term" value="P:nucleotide-excision repair"/>
    <property type="evidence" value="ECO:0007669"/>
    <property type="project" value="UniProtKB-UniRule"/>
</dbReference>
<accession>A0A1F4UF51</accession>
<dbReference type="SMART" id="SM00278">
    <property type="entry name" value="HhH1"/>
    <property type="match status" value="2"/>
</dbReference>
<name>A0A1F4UF51_UNCW3</name>
<comment type="similarity">
    <text evidence="6">Belongs to the UvrC family.</text>
</comment>
<sequence>MFQKQIRDKILQAPNLPGVYLFRDNRNRAIYIGKALDLKKRLLSYMNRAESRSQIIVQAASDLEVIITGSDTEALTLEESLIKLNKPKFNVRLKDDKKFPYLKITIQERFPRLFFTRDLKPDGSLIFGPYTNARSLRQTRDAICRIFKIASCRKDLSKIYERPCLEHSMNRCCAPCAQLISPDDYNKLMNKVIAFLKGRSDEIEAELEKLMWMFADQEKFEAASTVRDQLIAIRRMSQRQIIVTNKSMDQDIIGIYQTAKRCAACLLRVRENRLVSKEIFDLTISSSTRKPEIISNFIRLIYTHVSFIPARIIVPVLPDDLDIQERWFVVKNLKVKINTAKTSDQKRLIGMAERNALNELSARMLRRSAPRVIMELQQALRMNNPPRWIEAFDVSNLKEKYAVGASVAFQNGKPIKQRYRRYRIKRVHGQNDFAMIKEIISRRIKDLIQEKELPDLLLIDGGKGQLSSALQAIADIKINIPVYASAKRSNMLFNPQGEVVSLSVNSREFFLLRRIQEEAHRFAITYHRNVRSKSLLKSDLAMIPGIGYKRRIVLLRYFGSLEEIKKASEETLTQVPGIGKRTAEIIYCSLHQ</sequence>
<dbReference type="PANTHER" id="PTHR30562:SF1">
    <property type="entry name" value="UVRABC SYSTEM PROTEIN C"/>
    <property type="match status" value="1"/>
</dbReference>
<dbReference type="Gene3D" id="3.40.1440.10">
    <property type="entry name" value="GIY-YIG endonuclease"/>
    <property type="match status" value="1"/>
</dbReference>
<dbReference type="FunFam" id="3.40.1440.10:FF:000001">
    <property type="entry name" value="UvrABC system protein C"/>
    <property type="match status" value="1"/>
</dbReference>
<comment type="function">
    <text evidence="6">The UvrABC repair system catalyzes the recognition and processing of DNA lesions. UvrC both incises the 5' and 3' sides of the lesion. The N-terminal half is responsible for the 3' incision and the C-terminal half is responsible for the 5' incision.</text>
</comment>
<keyword evidence="2 6" id="KW-0227">DNA damage</keyword>
<evidence type="ECO:0000259" key="9">
    <source>
        <dbReference type="PROSITE" id="PS50165"/>
    </source>
</evidence>
<keyword evidence="3 6" id="KW-0228">DNA excision</keyword>
<dbReference type="InterPro" id="IPR000305">
    <property type="entry name" value="GIY-YIG_endonuc"/>
</dbReference>
<dbReference type="PANTHER" id="PTHR30562">
    <property type="entry name" value="UVRC/OXIDOREDUCTASE"/>
    <property type="match status" value="1"/>
</dbReference>
<evidence type="ECO:0000256" key="4">
    <source>
        <dbReference type="ARBA" id="ARBA00022881"/>
    </source>
</evidence>
<feature type="domain" description="UVR" evidence="7">
    <location>
        <begin position="201"/>
        <end position="236"/>
    </location>
</feature>
<dbReference type="GO" id="GO:0005737">
    <property type="term" value="C:cytoplasm"/>
    <property type="evidence" value="ECO:0007669"/>
    <property type="project" value="UniProtKB-SubCell"/>
</dbReference>
<evidence type="ECO:0000259" key="7">
    <source>
        <dbReference type="PROSITE" id="PS50151"/>
    </source>
</evidence>
<proteinExistence type="inferred from homology"/>
<evidence type="ECO:0000256" key="2">
    <source>
        <dbReference type="ARBA" id="ARBA00022763"/>
    </source>
</evidence>
<dbReference type="PROSITE" id="PS50165">
    <property type="entry name" value="UVRC"/>
    <property type="match status" value="1"/>
</dbReference>
<keyword evidence="6" id="KW-0742">SOS response</keyword>
<dbReference type="GO" id="GO:0009380">
    <property type="term" value="C:excinuclease repair complex"/>
    <property type="evidence" value="ECO:0007669"/>
    <property type="project" value="InterPro"/>
</dbReference>
<dbReference type="InterPro" id="IPR035901">
    <property type="entry name" value="GIY-YIG_endonuc_sf"/>
</dbReference>
<dbReference type="InterPro" id="IPR047296">
    <property type="entry name" value="GIY-YIG_UvrC_Cho"/>
</dbReference>
<feature type="domain" description="GIY-YIG" evidence="8">
    <location>
        <begin position="15"/>
        <end position="91"/>
    </location>
</feature>
<dbReference type="NCBIfam" id="TIGR00194">
    <property type="entry name" value="uvrC"/>
    <property type="match status" value="1"/>
</dbReference>
<comment type="subcellular location">
    <subcellularLocation>
        <location evidence="6">Cytoplasm</location>
    </subcellularLocation>
</comment>
<dbReference type="CDD" id="cd10434">
    <property type="entry name" value="GIY-YIG_UvrC_Cho"/>
    <property type="match status" value="1"/>
</dbReference>
<evidence type="ECO:0000256" key="5">
    <source>
        <dbReference type="ARBA" id="ARBA00023204"/>
    </source>
</evidence>
<dbReference type="PROSITE" id="PS50151">
    <property type="entry name" value="UVR"/>
    <property type="match status" value="1"/>
</dbReference>
<dbReference type="InterPro" id="IPR003583">
    <property type="entry name" value="Hlx-hairpin-Hlx_DNA-bd_motif"/>
</dbReference>
<dbReference type="InterPro" id="IPR001162">
    <property type="entry name" value="UvrC_RNase_H_dom"/>
</dbReference>
<dbReference type="Gene3D" id="1.10.150.20">
    <property type="entry name" value="5' to 3' exonuclease, C-terminal subdomain"/>
    <property type="match status" value="1"/>
</dbReference>
<keyword evidence="4 6" id="KW-0267">Excision nuclease</keyword>
<evidence type="ECO:0000313" key="11">
    <source>
        <dbReference type="Proteomes" id="UP000177025"/>
    </source>
</evidence>
<dbReference type="InterPro" id="IPR050066">
    <property type="entry name" value="UvrABC_protein_C"/>
</dbReference>
<comment type="caution">
    <text evidence="10">The sequence shown here is derived from an EMBL/GenBank/DDBJ whole genome shotgun (WGS) entry which is preliminary data.</text>
</comment>
<keyword evidence="1 6" id="KW-0963">Cytoplasm</keyword>
<dbReference type="Pfam" id="PF01541">
    <property type="entry name" value="GIY-YIG"/>
    <property type="match status" value="1"/>
</dbReference>
<dbReference type="SUPFAM" id="SSF82771">
    <property type="entry name" value="GIY-YIG endonuclease"/>
    <property type="match status" value="1"/>
</dbReference>
<dbReference type="AlphaFoldDB" id="A0A1F4UF51"/>
<comment type="subunit">
    <text evidence="6">Interacts with UvrB in an incision complex.</text>
</comment>
<dbReference type="GO" id="GO:0009432">
    <property type="term" value="P:SOS response"/>
    <property type="evidence" value="ECO:0007669"/>
    <property type="project" value="UniProtKB-UniRule"/>
</dbReference>
<keyword evidence="5 6" id="KW-0234">DNA repair</keyword>